<accession>A0ABU4IN51</accession>
<feature type="compositionally biased region" description="Gly residues" evidence="1">
    <location>
        <begin position="13"/>
        <end position="22"/>
    </location>
</feature>
<evidence type="ECO:0000313" key="2">
    <source>
        <dbReference type="EMBL" id="MDW6020000.1"/>
    </source>
</evidence>
<sequence>MYNLTEDEVLLVDGGGDGGRGRSSGRSSNGYPVSRIAMIDQARRSTLEQKQNLLGISGSVIGVVGTCNPASFSTGFGAAACVSSAIGLAQGFAGMAGGRGL</sequence>
<organism evidence="2 3">
    <name type="scientific">Vibrio plantisponsor</name>
    <dbReference type="NCBI Taxonomy" id="664643"/>
    <lineage>
        <taxon>Bacteria</taxon>
        <taxon>Pseudomonadati</taxon>
        <taxon>Pseudomonadota</taxon>
        <taxon>Gammaproteobacteria</taxon>
        <taxon>Vibrionales</taxon>
        <taxon>Vibrionaceae</taxon>
        <taxon>Vibrio</taxon>
    </lineage>
</organism>
<proteinExistence type="predicted"/>
<evidence type="ECO:0000313" key="3">
    <source>
        <dbReference type="Proteomes" id="UP001272325"/>
    </source>
</evidence>
<comment type="caution">
    <text evidence="2">The sequence shown here is derived from an EMBL/GenBank/DDBJ whole genome shotgun (WGS) entry which is preliminary data.</text>
</comment>
<protein>
    <recommendedName>
        <fullName evidence="4">Bacteriocin</fullName>
    </recommendedName>
</protein>
<dbReference type="RefSeq" id="WP_171138661.1">
    <property type="nucleotide sequence ID" value="NZ_AP024894.1"/>
</dbReference>
<evidence type="ECO:0008006" key="4">
    <source>
        <dbReference type="Google" id="ProtNLM"/>
    </source>
</evidence>
<feature type="region of interest" description="Disordered" evidence="1">
    <location>
        <begin position="12"/>
        <end position="31"/>
    </location>
</feature>
<name>A0ABU4IN51_9VIBR</name>
<reference evidence="2 3" key="1">
    <citation type="submission" date="2023-11" db="EMBL/GenBank/DDBJ databases">
        <title>Plant-associative lifestyle of Vibrio porteresiae and its evolutionary dynamics.</title>
        <authorList>
            <person name="Rameshkumar N."/>
            <person name="Kirti K."/>
        </authorList>
    </citation>
    <scope>NUCLEOTIDE SEQUENCE [LARGE SCALE GENOMIC DNA]</scope>
    <source>
        <strain evidence="2 3">MSSRF60</strain>
    </source>
</reference>
<dbReference type="Proteomes" id="UP001272325">
    <property type="component" value="Unassembled WGS sequence"/>
</dbReference>
<evidence type="ECO:0000256" key="1">
    <source>
        <dbReference type="SAM" id="MobiDB-lite"/>
    </source>
</evidence>
<keyword evidence="3" id="KW-1185">Reference proteome</keyword>
<gene>
    <name evidence="2" type="ORF">SBW85_20050</name>
</gene>
<dbReference type="EMBL" id="JAWRCN010000002">
    <property type="protein sequence ID" value="MDW6020000.1"/>
    <property type="molecule type" value="Genomic_DNA"/>
</dbReference>